<accession>T1A4M2</accession>
<feature type="non-terminal residue" evidence="1">
    <location>
        <position position="1"/>
    </location>
</feature>
<comment type="caution">
    <text evidence="1">The sequence shown here is derived from an EMBL/GenBank/DDBJ whole genome shotgun (WGS) entry which is preliminary data.</text>
</comment>
<gene>
    <name evidence="1" type="ORF">B1B_09168</name>
</gene>
<reference evidence="1" key="1">
    <citation type="submission" date="2013-08" db="EMBL/GenBank/DDBJ databases">
        <authorList>
            <person name="Mendez C."/>
            <person name="Richter M."/>
            <person name="Ferrer M."/>
            <person name="Sanchez J."/>
        </authorList>
    </citation>
    <scope>NUCLEOTIDE SEQUENCE</scope>
</reference>
<name>T1A4M2_9ZZZZ</name>
<sequence length="67" mass="7399">YAMTADQAQGKTTDVAIAWMRSSQQNLSTLDRLYVTLSRARDQAILVTDDKAKLAARLDINRGGNET</sequence>
<dbReference type="EMBL" id="AUZY01006024">
    <property type="protein sequence ID" value="EQD55561.1"/>
    <property type="molecule type" value="Genomic_DNA"/>
</dbReference>
<evidence type="ECO:0000313" key="1">
    <source>
        <dbReference type="EMBL" id="EQD55561.1"/>
    </source>
</evidence>
<protein>
    <recommendedName>
        <fullName evidence="2">UvrD-like helicase C-terminal domain-containing protein</fullName>
    </recommendedName>
</protein>
<feature type="non-terminal residue" evidence="1">
    <location>
        <position position="67"/>
    </location>
</feature>
<dbReference type="AlphaFoldDB" id="T1A4M2"/>
<reference evidence="1" key="2">
    <citation type="journal article" date="2014" name="ISME J.">
        <title>Microbial stratification in low pH oxic and suboxic macroscopic growths along an acid mine drainage.</title>
        <authorList>
            <person name="Mendez-Garcia C."/>
            <person name="Mesa V."/>
            <person name="Sprenger R.R."/>
            <person name="Richter M."/>
            <person name="Diez M.S."/>
            <person name="Solano J."/>
            <person name="Bargiela R."/>
            <person name="Golyshina O.V."/>
            <person name="Manteca A."/>
            <person name="Ramos J.L."/>
            <person name="Gallego J.R."/>
            <person name="Llorente I."/>
            <person name="Martins Dos Santos V.A."/>
            <person name="Jensen O.N."/>
            <person name="Pelaez A.I."/>
            <person name="Sanchez J."/>
            <person name="Ferrer M."/>
        </authorList>
    </citation>
    <scope>NUCLEOTIDE SEQUENCE</scope>
</reference>
<dbReference type="Gene3D" id="3.40.50.300">
    <property type="entry name" value="P-loop containing nucleotide triphosphate hydrolases"/>
    <property type="match status" value="1"/>
</dbReference>
<evidence type="ECO:0008006" key="2">
    <source>
        <dbReference type="Google" id="ProtNLM"/>
    </source>
</evidence>
<dbReference type="SUPFAM" id="SSF52540">
    <property type="entry name" value="P-loop containing nucleoside triphosphate hydrolases"/>
    <property type="match status" value="1"/>
</dbReference>
<dbReference type="InterPro" id="IPR027417">
    <property type="entry name" value="P-loop_NTPase"/>
</dbReference>
<proteinExistence type="predicted"/>
<organism evidence="1">
    <name type="scientific">mine drainage metagenome</name>
    <dbReference type="NCBI Taxonomy" id="410659"/>
    <lineage>
        <taxon>unclassified sequences</taxon>
        <taxon>metagenomes</taxon>
        <taxon>ecological metagenomes</taxon>
    </lineage>
</organism>